<dbReference type="Proteomes" id="UP000030755">
    <property type="component" value="Unassembled WGS sequence"/>
</dbReference>
<proteinExistence type="predicted"/>
<reference evidence="1 3" key="1">
    <citation type="journal article" date="2013" name="Curr. Biol.">
        <title>Shared signatures of parasitism and phylogenomics unite Cryptomycota and microsporidia.</title>
        <authorList>
            <person name="James T.Y."/>
            <person name="Pelin A."/>
            <person name="Bonen L."/>
            <person name="Ahrendt S."/>
            <person name="Sain D."/>
            <person name="Corradi N."/>
            <person name="Stajich J.E."/>
        </authorList>
    </citation>
    <scope>NUCLEOTIDE SEQUENCE [LARGE SCALE GENOMIC DNA]</scope>
    <source>
        <strain evidence="1">CSF55</strain>
        <strain evidence="1">CSF55</strain>
    </source>
</reference>
<gene>
    <name evidence="1" type="ORF">O9G_006198</name>
    <name evidence="2" type="ORF">ROZALSC1DRAFT_30466</name>
</gene>
<dbReference type="AlphaFoldDB" id="A0A075ARQ4"/>
<organism evidence="1 3">
    <name type="scientific">Rozella allomycis (strain CSF55)</name>
    <dbReference type="NCBI Taxonomy" id="988480"/>
    <lineage>
        <taxon>Eukaryota</taxon>
        <taxon>Fungi</taxon>
        <taxon>Fungi incertae sedis</taxon>
        <taxon>Cryptomycota</taxon>
        <taxon>Cryptomycota incertae sedis</taxon>
        <taxon>Rozella</taxon>
    </lineage>
</organism>
<protein>
    <submittedName>
        <fullName evidence="1">Uncharacterized protein</fullName>
    </submittedName>
</protein>
<evidence type="ECO:0000313" key="3">
    <source>
        <dbReference type="Proteomes" id="UP000030755"/>
    </source>
</evidence>
<sequence length="119" mass="13693">HVFDDISHLAELISNRVDNRNVLFKVSKKEEDQIDFAAIFNGKLCLLKSAMGVNYSSAPSYIEEIKKVISQSNKDLAENAIFAYIVPEYDIKWSESYLGYLLTVRLDEETIHNPIYPDY</sequence>
<dbReference type="EMBL" id="KE561229">
    <property type="protein sequence ID" value="EPZ31401.1"/>
    <property type="molecule type" value="Genomic_DNA"/>
</dbReference>
<dbReference type="HOGENOM" id="CLU_2067107_0_0_1"/>
<dbReference type="Proteomes" id="UP000281549">
    <property type="component" value="Unassembled WGS sequence"/>
</dbReference>
<evidence type="ECO:0000313" key="4">
    <source>
        <dbReference type="Proteomes" id="UP000281549"/>
    </source>
</evidence>
<evidence type="ECO:0000313" key="2">
    <source>
        <dbReference type="EMBL" id="RKP17765.1"/>
    </source>
</evidence>
<name>A0A075ARQ4_ROZAC</name>
<dbReference type="EMBL" id="ML005683">
    <property type="protein sequence ID" value="RKP17765.1"/>
    <property type="molecule type" value="Genomic_DNA"/>
</dbReference>
<reference evidence="2" key="3">
    <citation type="submission" date="2018-08" db="EMBL/GenBank/DDBJ databases">
        <title>Leveraging single-cell genomics to expand the Fungal Tree of Life.</title>
        <authorList>
            <consortium name="DOE Joint Genome Institute"/>
            <person name="Ahrendt S.R."/>
            <person name="Quandt C.A."/>
            <person name="Ciobanu D."/>
            <person name="Clum A."/>
            <person name="Salamov A."/>
            <person name="Andreopoulos B."/>
            <person name="Cheng J.-F."/>
            <person name="Woyke T."/>
            <person name="Pelin A."/>
            <person name="Henrissat B."/>
            <person name="Reynolds N."/>
            <person name="Benny G.L."/>
            <person name="Smith M.E."/>
            <person name="James T.Y."/>
            <person name="Grigoriev I.V."/>
        </authorList>
    </citation>
    <scope>NUCLEOTIDE SEQUENCE</scope>
    <source>
        <strain evidence="2">CSF55</strain>
    </source>
</reference>
<feature type="non-terminal residue" evidence="1">
    <location>
        <position position="1"/>
    </location>
</feature>
<reference evidence="4" key="2">
    <citation type="journal article" date="2018" name="Nat. Microbiol.">
        <title>Leveraging single-cell genomics to expand the fungal tree of life.</title>
        <authorList>
            <person name="Ahrendt S.R."/>
            <person name="Quandt C.A."/>
            <person name="Ciobanu D."/>
            <person name="Clum A."/>
            <person name="Salamov A."/>
            <person name="Andreopoulos B."/>
            <person name="Cheng J.F."/>
            <person name="Woyke T."/>
            <person name="Pelin A."/>
            <person name="Henrissat B."/>
            <person name="Reynolds N.K."/>
            <person name="Benny G.L."/>
            <person name="Smith M.E."/>
            <person name="James T.Y."/>
            <person name="Grigoriev I.V."/>
        </authorList>
    </citation>
    <scope>NUCLEOTIDE SEQUENCE [LARGE SCALE GENOMIC DNA]</scope>
    <source>
        <strain evidence="4">CSF55</strain>
    </source>
</reference>
<evidence type="ECO:0000313" key="1">
    <source>
        <dbReference type="EMBL" id="EPZ31401.1"/>
    </source>
</evidence>
<keyword evidence="3" id="KW-1185">Reference proteome</keyword>
<accession>A0A075ARQ4</accession>